<reference evidence="2 3" key="1">
    <citation type="submission" date="2019-04" db="EMBL/GenBank/DDBJ databases">
        <title>Niastella caeni sp. nov., isolated from activated sludge.</title>
        <authorList>
            <person name="Sheng M."/>
        </authorList>
    </citation>
    <scope>NUCLEOTIDE SEQUENCE [LARGE SCALE GENOMIC DNA]</scope>
    <source>
        <strain evidence="2 3">HX-2-15</strain>
    </source>
</reference>
<organism evidence="2 3">
    <name type="scientific">Niastella caeni</name>
    <dbReference type="NCBI Taxonomy" id="2569763"/>
    <lineage>
        <taxon>Bacteria</taxon>
        <taxon>Pseudomonadati</taxon>
        <taxon>Bacteroidota</taxon>
        <taxon>Chitinophagia</taxon>
        <taxon>Chitinophagales</taxon>
        <taxon>Chitinophagaceae</taxon>
        <taxon>Niastella</taxon>
    </lineage>
</organism>
<dbReference type="Pfam" id="PF12728">
    <property type="entry name" value="HTH_17"/>
    <property type="match status" value="1"/>
</dbReference>
<sequence length="89" mass="10718">MKIICLQEDAFYELFEKVISRLELKRDEEARKWVSDEQAMDMLGVTSKTTLQRLRDNGEIEFTQPMKKVIQYNKESILAYLEKHKRKTY</sequence>
<dbReference type="RefSeq" id="WP_136576358.1">
    <property type="nucleotide sequence ID" value="NZ_STFF01000001.1"/>
</dbReference>
<name>A0A4S8I1J8_9BACT</name>
<evidence type="ECO:0000313" key="3">
    <source>
        <dbReference type="Proteomes" id="UP000306918"/>
    </source>
</evidence>
<dbReference type="InterPro" id="IPR041657">
    <property type="entry name" value="HTH_17"/>
</dbReference>
<keyword evidence="3" id="KW-1185">Reference proteome</keyword>
<accession>A0A4S8I1J8</accession>
<feature type="domain" description="Helix-turn-helix" evidence="1">
    <location>
        <begin position="33"/>
        <end position="84"/>
    </location>
</feature>
<dbReference type="OrthoDB" id="1524679at2"/>
<dbReference type="Proteomes" id="UP000306918">
    <property type="component" value="Unassembled WGS sequence"/>
</dbReference>
<dbReference type="EMBL" id="STFF01000001">
    <property type="protein sequence ID" value="THU41870.1"/>
    <property type="molecule type" value="Genomic_DNA"/>
</dbReference>
<evidence type="ECO:0000259" key="1">
    <source>
        <dbReference type="Pfam" id="PF12728"/>
    </source>
</evidence>
<proteinExistence type="predicted"/>
<evidence type="ECO:0000313" key="2">
    <source>
        <dbReference type="EMBL" id="THU41870.1"/>
    </source>
</evidence>
<comment type="caution">
    <text evidence="2">The sequence shown here is derived from an EMBL/GenBank/DDBJ whole genome shotgun (WGS) entry which is preliminary data.</text>
</comment>
<dbReference type="AlphaFoldDB" id="A0A4S8I1J8"/>
<protein>
    <submittedName>
        <fullName evidence="2">Helix-turn-helix domain-containing protein</fullName>
    </submittedName>
</protein>
<gene>
    <name evidence="2" type="ORF">FAM09_07155</name>
</gene>